<feature type="transmembrane region" description="Helical" evidence="8">
    <location>
        <begin position="121"/>
        <end position="145"/>
    </location>
</feature>
<keyword evidence="5 8" id="KW-0812">Transmembrane</keyword>
<evidence type="ECO:0000256" key="5">
    <source>
        <dbReference type="ARBA" id="ARBA00022692"/>
    </source>
</evidence>
<protein>
    <submittedName>
        <fullName evidence="9">Hemin transport system permease protein HmuU</fullName>
    </submittedName>
</protein>
<evidence type="ECO:0000256" key="7">
    <source>
        <dbReference type="ARBA" id="ARBA00023136"/>
    </source>
</evidence>
<dbReference type="Gene3D" id="1.10.3470.10">
    <property type="entry name" value="ABC transporter involved in vitamin B12 uptake, BtuC"/>
    <property type="match status" value="1"/>
</dbReference>
<dbReference type="GO" id="GO:0022857">
    <property type="term" value="F:transmembrane transporter activity"/>
    <property type="evidence" value="ECO:0007669"/>
    <property type="project" value="InterPro"/>
</dbReference>
<evidence type="ECO:0000256" key="4">
    <source>
        <dbReference type="ARBA" id="ARBA00022475"/>
    </source>
</evidence>
<feature type="transmembrane region" description="Helical" evidence="8">
    <location>
        <begin position="317"/>
        <end position="335"/>
    </location>
</feature>
<feature type="transmembrane region" description="Helical" evidence="8">
    <location>
        <begin position="286"/>
        <end position="305"/>
    </location>
</feature>
<evidence type="ECO:0000256" key="3">
    <source>
        <dbReference type="ARBA" id="ARBA00022448"/>
    </source>
</evidence>
<evidence type="ECO:0000256" key="6">
    <source>
        <dbReference type="ARBA" id="ARBA00022989"/>
    </source>
</evidence>
<feature type="transmembrane region" description="Helical" evidence="8">
    <location>
        <begin position="157"/>
        <end position="179"/>
    </location>
</feature>
<keyword evidence="6 8" id="KW-1133">Transmembrane helix</keyword>
<comment type="caution">
    <text evidence="9">The sequence shown here is derived from an EMBL/GenBank/DDBJ whole genome shotgun (WGS) entry which is preliminary data.</text>
</comment>
<evidence type="ECO:0000256" key="1">
    <source>
        <dbReference type="ARBA" id="ARBA00004651"/>
    </source>
</evidence>
<dbReference type="GO" id="GO:0033214">
    <property type="term" value="P:siderophore-iron import into cell"/>
    <property type="evidence" value="ECO:0007669"/>
    <property type="project" value="TreeGrafter"/>
</dbReference>
<keyword evidence="4" id="KW-1003">Cell membrane</keyword>
<feature type="transmembrane region" description="Helical" evidence="8">
    <location>
        <begin position="248"/>
        <end position="274"/>
    </location>
</feature>
<dbReference type="InterPro" id="IPR000522">
    <property type="entry name" value="ABC_transptr_permease_BtuC"/>
</dbReference>
<feature type="transmembrane region" description="Helical" evidence="8">
    <location>
        <begin position="65"/>
        <end position="85"/>
    </location>
</feature>
<dbReference type="AlphaFoldDB" id="A0A0W1KI92"/>
<feature type="transmembrane region" description="Helical" evidence="8">
    <location>
        <begin position="199"/>
        <end position="221"/>
    </location>
</feature>
<dbReference type="CDD" id="cd06550">
    <property type="entry name" value="TM_ABC_iron-siderophores_like"/>
    <property type="match status" value="1"/>
</dbReference>
<gene>
    <name evidence="9" type="primary">hmuU_2</name>
    <name evidence="9" type="ORF">AQZ59_01807</name>
</gene>
<dbReference type="PATRIC" id="fig|59561.3.peg.1799"/>
<keyword evidence="7 8" id="KW-0472">Membrane</keyword>
<dbReference type="PANTHER" id="PTHR30472:SF25">
    <property type="entry name" value="ABC TRANSPORTER PERMEASE PROTEIN MJ0876-RELATED"/>
    <property type="match status" value="1"/>
</dbReference>
<name>A0A0W1KI92_9ACTO</name>
<organism evidence="9 10">
    <name type="scientific">Trueperella bernardiae</name>
    <dbReference type="NCBI Taxonomy" id="59561"/>
    <lineage>
        <taxon>Bacteria</taxon>
        <taxon>Bacillati</taxon>
        <taxon>Actinomycetota</taxon>
        <taxon>Actinomycetes</taxon>
        <taxon>Actinomycetales</taxon>
        <taxon>Actinomycetaceae</taxon>
        <taxon>Trueperella</taxon>
    </lineage>
</organism>
<dbReference type="InterPro" id="IPR037294">
    <property type="entry name" value="ABC_BtuC-like"/>
</dbReference>
<comment type="subcellular location">
    <subcellularLocation>
        <location evidence="1">Cell membrane</location>
        <topology evidence="1">Multi-pass membrane protein</topology>
    </subcellularLocation>
</comment>
<feature type="transmembrane region" description="Helical" evidence="8">
    <location>
        <begin position="97"/>
        <end position="115"/>
    </location>
</feature>
<dbReference type="Pfam" id="PF01032">
    <property type="entry name" value="FecCD"/>
    <property type="match status" value="1"/>
</dbReference>
<keyword evidence="3" id="KW-0813">Transport</keyword>
<dbReference type="PANTHER" id="PTHR30472">
    <property type="entry name" value="FERRIC ENTEROBACTIN TRANSPORT SYSTEM PERMEASE PROTEIN"/>
    <property type="match status" value="1"/>
</dbReference>
<comment type="similarity">
    <text evidence="2">Belongs to the binding-protein-dependent transport system permease family. FecCD subfamily.</text>
</comment>
<dbReference type="Proteomes" id="UP000054404">
    <property type="component" value="Unassembled WGS sequence"/>
</dbReference>
<keyword evidence="10" id="KW-1185">Reference proteome</keyword>
<sequence>MLTKRYQRLVLAAALSILLVCALVVAVIVGATDISLYAALEGIKTTLLHTPTNDVDTQIIGQVRFPRAVLGAIVGAGLGICGLITQSLLRNPLGDPYILGISSGASAGAAAVIVLGTSSSVLSALGVTIGAFLGALAAIILVTLLASAGGKITPTRIIFAGMATTYLFSALTSLITLMAKNAAGTKSVMFWTLGSLSNATWGDTALATAVVIVALACFAIWGRRVDILNLGDDTAISLGTSPRLYRNLLFLVVALTVAVLVSLTGAIGFVGLVVPHITKQLVGSTTRAALPIAALCGALLVVIADTCTRIIIRPAEIPIGILTALVGTPMLMALIKRYGLARLLLTVSLCSSRREVQSGVEFVFDRALVADR</sequence>
<evidence type="ECO:0000313" key="10">
    <source>
        <dbReference type="Proteomes" id="UP000054404"/>
    </source>
</evidence>
<accession>A0A0W1KI92</accession>
<dbReference type="SUPFAM" id="SSF81345">
    <property type="entry name" value="ABC transporter involved in vitamin B12 uptake, BtuC"/>
    <property type="match status" value="1"/>
</dbReference>
<evidence type="ECO:0000256" key="2">
    <source>
        <dbReference type="ARBA" id="ARBA00007935"/>
    </source>
</evidence>
<reference evidence="9 10" key="1">
    <citation type="submission" date="2015-11" db="EMBL/GenBank/DDBJ databases">
        <title>Draft Genome Sequence of the Type Strain Trueperella bernardiae LCDC 89-0504T, Isolated from Blood Culture.</title>
        <authorList>
            <person name="Bernier A.-M."/>
            <person name="Bernard K."/>
        </authorList>
    </citation>
    <scope>NUCLEOTIDE SEQUENCE [LARGE SCALE GENOMIC DNA]</scope>
    <source>
        <strain evidence="9 10">LCDC 89-0504</strain>
    </source>
</reference>
<evidence type="ECO:0000256" key="8">
    <source>
        <dbReference type="SAM" id="Phobius"/>
    </source>
</evidence>
<dbReference type="FunFam" id="1.10.3470.10:FF:000001">
    <property type="entry name" value="Vitamin B12 ABC transporter permease BtuC"/>
    <property type="match status" value="1"/>
</dbReference>
<dbReference type="EMBL" id="LNIZ01000016">
    <property type="protein sequence ID" value="KTF03351.1"/>
    <property type="molecule type" value="Genomic_DNA"/>
</dbReference>
<evidence type="ECO:0000313" key="9">
    <source>
        <dbReference type="EMBL" id="KTF03351.1"/>
    </source>
</evidence>
<proteinExistence type="inferred from homology"/>
<dbReference type="GO" id="GO:0005886">
    <property type="term" value="C:plasma membrane"/>
    <property type="evidence" value="ECO:0007669"/>
    <property type="project" value="UniProtKB-SubCell"/>
</dbReference>
<dbReference type="STRING" id="59561.AQZ59_01807"/>